<gene>
    <name evidence="3" type="ORF">Cpa01nite_29160</name>
</gene>
<reference evidence="3" key="1">
    <citation type="submission" date="2021-01" db="EMBL/GenBank/DDBJ databases">
        <title>Whole genome shotgun sequence of Cellulomonas pakistanensis NBRC 110800.</title>
        <authorList>
            <person name="Komaki H."/>
            <person name="Tamura T."/>
        </authorList>
    </citation>
    <scope>NUCLEOTIDE SEQUENCE</scope>
    <source>
        <strain evidence="3">NBRC 110800</strain>
    </source>
</reference>
<evidence type="ECO:0000313" key="3">
    <source>
        <dbReference type="EMBL" id="GIG37535.1"/>
    </source>
</evidence>
<feature type="region of interest" description="Disordered" evidence="1">
    <location>
        <begin position="1"/>
        <end position="41"/>
    </location>
</feature>
<dbReference type="Pfam" id="PF00583">
    <property type="entry name" value="Acetyltransf_1"/>
    <property type="match status" value="1"/>
</dbReference>
<keyword evidence="4" id="KW-1185">Reference proteome</keyword>
<dbReference type="InterPro" id="IPR000182">
    <property type="entry name" value="GNAT_dom"/>
</dbReference>
<dbReference type="AlphaFoldDB" id="A0A919PDF2"/>
<comment type="caution">
    <text evidence="3">The sequence shown here is derived from an EMBL/GenBank/DDBJ whole genome shotgun (WGS) entry which is preliminary data.</text>
</comment>
<feature type="domain" description="N-acetyltransferase" evidence="2">
    <location>
        <begin position="1"/>
        <end position="102"/>
    </location>
</feature>
<organism evidence="3 4">
    <name type="scientific">Cellulomonas pakistanensis</name>
    <dbReference type="NCBI Taxonomy" id="992287"/>
    <lineage>
        <taxon>Bacteria</taxon>
        <taxon>Bacillati</taxon>
        <taxon>Actinomycetota</taxon>
        <taxon>Actinomycetes</taxon>
        <taxon>Micrococcales</taxon>
        <taxon>Cellulomonadaceae</taxon>
        <taxon>Cellulomonas</taxon>
    </lineage>
</organism>
<feature type="compositionally biased region" description="Gly residues" evidence="1">
    <location>
        <begin position="1"/>
        <end position="10"/>
    </location>
</feature>
<dbReference type="PROSITE" id="PS51186">
    <property type="entry name" value="GNAT"/>
    <property type="match status" value="1"/>
</dbReference>
<feature type="compositionally biased region" description="Basic residues" evidence="1">
    <location>
        <begin position="31"/>
        <end position="41"/>
    </location>
</feature>
<evidence type="ECO:0000259" key="2">
    <source>
        <dbReference type="PROSITE" id="PS51186"/>
    </source>
</evidence>
<evidence type="ECO:0000256" key="1">
    <source>
        <dbReference type="SAM" id="MobiDB-lite"/>
    </source>
</evidence>
<dbReference type="InterPro" id="IPR016181">
    <property type="entry name" value="Acyl_CoA_acyltransferase"/>
</dbReference>
<proteinExistence type="predicted"/>
<dbReference type="Proteomes" id="UP000642125">
    <property type="component" value="Unassembled WGS sequence"/>
</dbReference>
<dbReference type="SUPFAM" id="SSF55729">
    <property type="entry name" value="Acyl-CoA N-acyltransferases (Nat)"/>
    <property type="match status" value="1"/>
</dbReference>
<feature type="compositionally biased region" description="Low complexity" evidence="1">
    <location>
        <begin position="11"/>
        <end position="30"/>
    </location>
</feature>
<evidence type="ECO:0000313" key="4">
    <source>
        <dbReference type="Proteomes" id="UP000642125"/>
    </source>
</evidence>
<protein>
    <recommendedName>
        <fullName evidence="2">N-acetyltransferase domain-containing protein</fullName>
    </recommendedName>
</protein>
<accession>A0A919PDF2</accession>
<sequence>MPAVRGGDGAAAGREALAPGRPASVGGHRVPPGHRGRGHARRLRDAALAHAAAHGVTAVGVDTAEPAGDLLGLYRRWGFADRDVIRWPGKTYDSVVLVRDLAAA</sequence>
<name>A0A919PDF2_9CELL</name>
<dbReference type="EMBL" id="BONO01000024">
    <property type="protein sequence ID" value="GIG37535.1"/>
    <property type="molecule type" value="Genomic_DNA"/>
</dbReference>
<dbReference type="GO" id="GO:0016747">
    <property type="term" value="F:acyltransferase activity, transferring groups other than amino-acyl groups"/>
    <property type="evidence" value="ECO:0007669"/>
    <property type="project" value="InterPro"/>
</dbReference>
<dbReference type="Gene3D" id="3.40.630.30">
    <property type="match status" value="1"/>
</dbReference>